<organism evidence="1 2">
    <name type="scientific">Postia placenta MAD-698-R-SB12</name>
    <dbReference type="NCBI Taxonomy" id="670580"/>
    <lineage>
        <taxon>Eukaryota</taxon>
        <taxon>Fungi</taxon>
        <taxon>Dikarya</taxon>
        <taxon>Basidiomycota</taxon>
        <taxon>Agaricomycotina</taxon>
        <taxon>Agaricomycetes</taxon>
        <taxon>Polyporales</taxon>
        <taxon>Adustoporiaceae</taxon>
        <taxon>Rhodonia</taxon>
    </lineage>
</organism>
<accession>A0A1X6MMW0</accession>
<reference evidence="1 2" key="1">
    <citation type="submission" date="2017-04" db="EMBL/GenBank/DDBJ databases">
        <title>Genome Sequence of the Model Brown-Rot Fungus Postia placenta SB12.</title>
        <authorList>
            <consortium name="DOE Joint Genome Institute"/>
            <person name="Gaskell J."/>
            <person name="Kersten P."/>
            <person name="Larrondo L.F."/>
            <person name="Canessa P."/>
            <person name="Martinez D."/>
            <person name="Hibbett D."/>
            <person name="Schmoll M."/>
            <person name="Kubicek C.P."/>
            <person name="Martinez A.T."/>
            <person name="Yadav J."/>
            <person name="Master E."/>
            <person name="Magnuson J.K."/>
            <person name="James T."/>
            <person name="Yaver D."/>
            <person name="Berka R."/>
            <person name="Labutti K."/>
            <person name="Lipzen A."/>
            <person name="Aerts A."/>
            <person name="Barry K."/>
            <person name="Henrissat B."/>
            <person name="Blanchette R."/>
            <person name="Grigoriev I."/>
            <person name="Cullen D."/>
        </authorList>
    </citation>
    <scope>NUCLEOTIDE SEQUENCE [LARGE SCALE GENOMIC DNA]</scope>
    <source>
        <strain evidence="1 2">MAD-698-R-SB12</strain>
    </source>
</reference>
<gene>
    <name evidence="1" type="ORF">POSPLADRAFT_1156967</name>
</gene>
<proteinExistence type="predicted"/>
<dbReference type="GeneID" id="36332068"/>
<evidence type="ECO:0000313" key="2">
    <source>
        <dbReference type="Proteomes" id="UP000194127"/>
    </source>
</evidence>
<feature type="non-terminal residue" evidence="1">
    <location>
        <position position="1"/>
    </location>
</feature>
<name>A0A1X6MMW0_9APHY</name>
<evidence type="ECO:0000313" key="1">
    <source>
        <dbReference type="EMBL" id="OSX57423.1"/>
    </source>
</evidence>
<dbReference type="RefSeq" id="XP_024334217.1">
    <property type="nucleotide sequence ID" value="XM_024487119.1"/>
</dbReference>
<dbReference type="EMBL" id="KZ110608">
    <property type="protein sequence ID" value="OSX57423.1"/>
    <property type="molecule type" value="Genomic_DNA"/>
</dbReference>
<protein>
    <submittedName>
        <fullName evidence="1">Uncharacterized protein</fullName>
    </submittedName>
</protein>
<keyword evidence="2" id="KW-1185">Reference proteome</keyword>
<dbReference type="AlphaFoldDB" id="A0A1X6MMW0"/>
<dbReference type="OrthoDB" id="10442441at2759"/>
<sequence>GWGMQVPDEAGWDGTGVTWRDVDLKVPKGALSPLLSGSSQETSTCSWVSKVCSSREQSKNLSATVMGGGRGALGSFDLMSRLRVERQEKTKSWGRSTYLTKAMGQEVKTEVPRAAEAGLDTWGDKGRLCVLVCAQLVRAQHADAAPGASESERLCHELVRRLAVF</sequence>
<dbReference type="Proteomes" id="UP000194127">
    <property type="component" value="Unassembled WGS sequence"/>
</dbReference>